<organism evidence="2 3">
    <name type="scientific">Arenibacter certesii</name>
    <dbReference type="NCBI Taxonomy" id="228955"/>
    <lineage>
        <taxon>Bacteria</taxon>
        <taxon>Pseudomonadati</taxon>
        <taxon>Bacteroidota</taxon>
        <taxon>Flavobacteriia</taxon>
        <taxon>Flavobacteriales</taxon>
        <taxon>Flavobacteriaceae</taxon>
        <taxon>Arenibacter</taxon>
    </lineage>
</organism>
<dbReference type="InterPro" id="IPR031712">
    <property type="entry name" value="DUF5077"/>
</dbReference>
<dbReference type="Pfam" id="PF11958">
    <property type="entry name" value="DUF3472"/>
    <property type="match status" value="1"/>
</dbReference>
<name>A0A918ITT4_9FLAO</name>
<proteinExistence type="predicted"/>
<evidence type="ECO:0000313" key="2">
    <source>
        <dbReference type="EMBL" id="GGW30627.1"/>
    </source>
</evidence>
<dbReference type="EMBL" id="BMWP01000008">
    <property type="protein sequence ID" value="GGW30627.1"/>
    <property type="molecule type" value="Genomic_DNA"/>
</dbReference>
<sequence>MFKTMTFSPLKHSIILVKSRKQFVPLAVSAIFILGTSCNSLPKNYKNQDVATKSLDLPIAIKPGGNSWIVSDLEQNHKVISDAGIRTWNSSDDIIRTYFKTEATGDLNVGLNLKVSSGTSTLKITVGDVSKTIEVTNAHFETVEVGTFKIEEPGYHFVEIQGMKKSGDRFAEINDVLLGGAATQGKLTYVKEDFYWGRRGPSVHLTYKVPEKKDILWFYNEITVPEEEDVVGTYYMANGFAEGYFGIQVNSPTERRILFSVWSPYETQDPKSIPDEYKIILLGKGEGVTTGEFGNEGSGGQSYKVFNWKAGNTYRFLLKGEPSENNSTDYTAYFYDTETEEWNLIAGFRRPHTSTYLKRPHSFLENFRTEMGPVSRMAQYGNQWIMDTNGDWHELTNAKFTADATARKGSRDDYAGGAKRNIFFMKNCGFFDEMTTIDTFHERTANGVRPIIDFSSLEKL</sequence>
<dbReference type="InterPro" id="IPR021862">
    <property type="entry name" value="DUF3472"/>
</dbReference>
<comment type="caution">
    <text evidence="2">The sequence shown here is derived from an EMBL/GenBank/DDBJ whole genome shotgun (WGS) entry which is preliminary data.</text>
</comment>
<accession>A0A918ITT4</accession>
<feature type="domain" description="DUF5077" evidence="1">
    <location>
        <begin position="61"/>
        <end position="183"/>
    </location>
</feature>
<evidence type="ECO:0000259" key="1">
    <source>
        <dbReference type="Pfam" id="PF16871"/>
    </source>
</evidence>
<protein>
    <recommendedName>
        <fullName evidence="1">DUF5077 domain-containing protein</fullName>
    </recommendedName>
</protein>
<evidence type="ECO:0000313" key="3">
    <source>
        <dbReference type="Proteomes" id="UP000634668"/>
    </source>
</evidence>
<dbReference type="Pfam" id="PF16871">
    <property type="entry name" value="DUF5077"/>
    <property type="match status" value="1"/>
</dbReference>
<dbReference type="Proteomes" id="UP000634668">
    <property type="component" value="Unassembled WGS sequence"/>
</dbReference>
<dbReference type="AlphaFoldDB" id="A0A918ITT4"/>
<reference evidence="2" key="2">
    <citation type="submission" date="2020-09" db="EMBL/GenBank/DDBJ databases">
        <authorList>
            <person name="Sun Q."/>
            <person name="Kim S."/>
        </authorList>
    </citation>
    <scope>NUCLEOTIDE SEQUENCE</scope>
    <source>
        <strain evidence="2">KCTC 12113</strain>
    </source>
</reference>
<gene>
    <name evidence="2" type="ORF">GCM10007383_14800</name>
</gene>
<reference evidence="2" key="1">
    <citation type="journal article" date="2014" name="Int. J. Syst. Evol. Microbiol.">
        <title>Complete genome sequence of Corynebacterium casei LMG S-19264T (=DSM 44701T), isolated from a smear-ripened cheese.</title>
        <authorList>
            <consortium name="US DOE Joint Genome Institute (JGI-PGF)"/>
            <person name="Walter F."/>
            <person name="Albersmeier A."/>
            <person name="Kalinowski J."/>
            <person name="Ruckert C."/>
        </authorList>
    </citation>
    <scope>NUCLEOTIDE SEQUENCE</scope>
    <source>
        <strain evidence="2">KCTC 12113</strain>
    </source>
</reference>
<keyword evidence="3" id="KW-1185">Reference proteome</keyword>